<dbReference type="Pfam" id="PF11383">
    <property type="entry name" value="DUF3187"/>
    <property type="match status" value="1"/>
</dbReference>
<name>A0A3B0XQ18_9ZZZZ</name>
<evidence type="ECO:0008006" key="2">
    <source>
        <dbReference type="Google" id="ProtNLM"/>
    </source>
</evidence>
<sequence length="358" mass="40335">MSQTVNRILKHHLYIEFSLKSGKLSLDFIKNISILFFTLIFPLSIQAQTDHYPPDPYWQGTLGPLNIRSLSPGQALRLAPLPRSPYGLPEGRTEIQFNIGAASIFLQSPGRYLIDFNFIDSRIAINHGFSNGWSTELSFNDRRIQNLYLDEMVESFHDAFGIDQNGRDINQNQTRVIIPQYSANFAGELEGVFSQTLGLSIQKVLIDKTVEWPAVAITLNTSLETLSDGMIEKGAFDYGLQFSLAQKKSSGYFYANASYTRFGSDKTLQTIPLSKSQLSGMLGYEFSIKENQALIVQYLFSEGVMKNLGALDKISHEIHLGYKWRTEKNIYEAGLVENIINFDNGPDVAFTFGITHRL</sequence>
<accession>A0A3B0XQ18</accession>
<gene>
    <name evidence="1" type="ORF">MNBD_GAMMA09-2549</name>
</gene>
<protein>
    <recommendedName>
        <fullName evidence="2">DUF3187 family protein</fullName>
    </recommendedName>
</protein>
<reference evidence="1" key="1">
    <citation type="submission" date="2018-06" db="EMBL/GenBank/DDBJ databases">
        <authorList>
            <person name="Zhirakovskaya E."/>
        </authorList>
    </citation>
    <scope>NUCLEOTIDE SEQUENCE</scope>
</reference>
<evidence type="ECO:0000313" key="1">
    <source>
        <dbReference type="EMBL" id="VAW70308.1"/>
    </source>
</evidence>
<dbReference type="InterPro" id="IPR021523">
    <property type="entry name" value="DUF3187"/>
</dbReference>
<dbReference type="AlphaFoldDB" id="A0A3B0XQ18"/>
<proteinExistence type="predicted"/>
<dbReference type="EMBL" id="UOFI01000191">
    <property type="protein sequence ID" value="VAW70308.1"/>
    <property type="molecule type" value="Genomic_DNA"/>
</dbReference>
<organism evidence="1">
    <name type="scientific">hydrothermal vent metagenome</name>
    <dbReference type="NCBI Taxonomy" id="652676"/>
    <lineage>
        <taxon>unclassified sequences</taxon>
        <taxon>metagenomes</taxon>
        <taxon>ecological metagenomes</taxon>
    </lineage>
</organism>